<keyword evidence="1" id="KW-0238">DNA-binding</keyword>
<dbReference type="EMBL" id="CP000815">
    <property type="protein sequence ID" value="ACB42855.1"/>
    <property type="molecule type" value="Genomic_DNA"/>
</dbReference>
<dbReference type="PANTHER" id="PTHR33449:SF1">
    <property type="entry name" value="NUCLEOID-ASSOCIATED PROTEIN YBAB"/>
    <property type="match status" value="1"/>
</dbReference>
<dbReference type="InterPro" id="IPR036894">
    <property type="entry name" value="YbaB-like_sf"/>
</dbReference>
<dbReference type="RefSeq" id="YP_002049065.1">
    <property type="nucleotide sequence ID" value="NC_011087.1"/>
</dbReference>
<reference evidence="3" key="1">
    <citation type="submission" date="2007-08" db="EMBL/GenBank/DDBJ databases">
        <authorList>
            <person name="Gloeckner G."/>
            <person name="Nowack E."/>
            <person name="Melkonian M."/>
        </authorList>
    </citation>
    <scope>NUCLEOTIDE SEQUENCE</scope>
</reference>
<dbReference type="GO" id="GO:0005829">
    <property type="term" value="C:cytosol"/>
    <property type="evidence" value="ECO:0007669"/>
    <property type="project" value="TreeGrafter"/>
</dbReference>
<protein>
    <recommendedName>
        <fullName evidence="4">Nucleoid-associated protein</fullName>
    </recommendedName>
</protein>
<dbReference type="HAMAP" id="MF_00274">
    <property type="entry name" value="DNA_YbaB_EbfC"/>
    <property type="match status" value="1"/>
</dbReference>
<evidence type="ECO:0000256" key="2">
    <source>
        <dbReference type="SAM" id="Coils"/>
    </source>
</evidence>
<accession>B1X4I6</accession>
<dbReference type="Pfam" id="PF02575">
    <property type="entry name" value="YbaB_DNA_bd"/>
    <property type="match status" value="1"/>
</dbReference>
<dbReference type="GeneID" id="6481442"/>
<evidence type="ECO:0000313" key="3">
    <source>
        <dbReference type="EMBL" id="ACB42855.1"/>
    </source>
</evidence>
<dbReference type="SUPFAM" id="SSF82607">
    <property type="entry name" value="YbaB-like"/>
    <property type="match status" value="1"/>
</dbReference>
<sequence length="113" mass="12362">MAGFGLPNFGQLTEAFKKAQQIQKDAQKLQQELDAMELEGTSKNGRASVWLSGNQQPLRIRLAPELLTEGPDATERAILEALKEAYSNSTSIMKERMEDLTGGLNLNLPGMGN</sequence>
<dbReference type="Gene3D" id="3.30.1310.10">
    <property type="entry name" value="Nucleoid-associated protein YbaB-like domain"/>
    <property type="match status" value="1"/>
</dbReference>
<proteinExistence type="inferred from homology"/>
<dbReference type="InterPro" id="IPR004401">
    <property type="entry name" value="YbaB/EbfC"/>
</dbReference>
<evidence type="ECO:0000256" key="1">
    <source>
        <dbReference type="ARBA" id="ARBA00023125"/>
    </source>
</evidence>
<dbReference type="PANTHER" id="PTHR33449">
    <property type="entry name" value="NUCLEOID-ASSOCIATED PROTEIN YBAB"/>
    <property type="match status" value="1"/>
</dbReference>
<gene>
    <name evidence="3" type="ordered locus">PCC_0415</name>
</gene>
<dbReference type="PIRSF" id="PIRSF004555">
    <property type="entry name" value="UCP004555"/>
    <property type="match status" value="1"/>
</dbReference>
<keyword evidence="3" id="KW-0934">Plastid</keyword>
<geneLocation type="organellar chromatophore" evidence="3"/>
<dbReference type="AlphaFoldDB" id="B1X4I6"/>
<evidence type="ECO:0008006" key="4">
    <source>
        <dbReference type="Google" id="ProtNLM"/>
    </source>
</evidence>
<dbReference type="NCBIfam" id="TIGR00103">
    <property type="entry name" value="DNA_YbaB_EbfC"/>
    <property type="match status" value="1"/>
</dbReference>
<feature type="coiled-coil region" evidence="2">
    <location>
        <begin position="12"/>
        <end position="39"/>
    </location>
</feature>
<keyword evidence="2" id="KW-0175">Coiled coil</keyword>
<name>B1X4I6_PAUCH</name>
<organism evidence="3">
    <name type="scientific">Paulinella chromatophora</name>
    <dbReference type="NCBI Taxonomy" id="39717"/>
    <lineage>
        <taxon>Eukaryota</taxon>
        <taxon>Sar</taxon>
        <taxon>Rhizaria</taxon>
        <taxon>Cercozoa</taxon>
        <taxon>Imbricatea</taxon>
        <taxon>Silicofilosea</taxon>
        <taxon>Euglyphida</taxon>
        <taxon>Paulinellidae</taxon>
        <taxon>Paulinella</taxon>
    </lineage>
</organism>
<dbReference type="GO" id="GO:0003677">
    <property type="term" value="F:DNA binding"/>
    <property type="evidence" value="ECO:0007669"/>
    <property type="project" value="UniProtKB-KW"/>
</dbReference>
<reference evidence="3" key="2">
    <citation type="journal article" date="2008" name="Curr. Biol.">
        <title>Chromatophore genome sequence of Paulinella sheds light on acquisition of photosynthesis by eukaryotes.</title>
        <authorList>
            <person name="Nowack E.C.M."/>
            <person name="Melkonian M."/>
            <person name="Gloeckner G."/>
        </authorList>
    </citation>
    <scope>NUCLEOTIDE SEQUENCE [LARGE SCALE GENOMIC DNA]</scope>
</reference>